<evidence type="ECO:0000256" key="1">
    <source>
        <dbReference type="ARBA" id="ARBA00000971"/>
    </source>
</evidence>
<comment type="catalytic activity">
    <reaction evidence="1 4">
        <text>[protein]-peptidylproline (omega=180) = [protein]-peptidylproline (omega=0)</text>
        <dbReference type="Rhea" id="RHEA:16237"/>
        <dbReference type="Rhea" id="RHEA-COMP:10747"/>
        <dbReference type="Rhea" id="RHEA-COMP:10748"/>
        <dbReference type="ChEBI" id="CHEBI:83833"/>
        <dbReference type="ChEBI" id="CHEBI:83834"/>
        <dbReference type="EC" id="5.2.1.8"/>
    </reaction>
</comment>
<dbReference type="EC" id="5.2.1.8" evidence="4"/>
<comment type="similarity">
    <text evidence="4">Belongs to the cyclophilin-type PPIase family.</text>
</comment>
<evidence type="ECO:0000256" key="2">
    <source>
        <dbReference type="ARBA" id="ARBA00023110"/>
    </source>
</evidence>
<name>A0A7S2L958_9STRA</name>
<evidence type="ECO:0000259" key="5">
    <source>
        <dbReference type="PROSITE" id="PS50072"/>
    </source>
</evidence>
<dbReference type="InterPro" id="IPR044666">
    <property type="entry name" value="Cyclophilin_A-like"/>
</dbReference>
<protein>
    <recommendedName>
        <fullName evidence="4">Peptidyl-prolyl cis-trans isomerase</fullName>
        <shortName evidence="4">PPIase</shortName>
        <ecNumber evidence="4">5.2.1.8</ecNumber>
    </recommendedName>
</protein>
<dbReference type="GO" id="GO:0003755">
    <property type="term" value="F:peptidyl-prolyl cis-trans isomerase activity"/>
    <property type="evidence" value="ECO:0007669"/>
    <property type="project" value="UniProtKB-UniRule"/>
</dbReference>
<dbReference type="Pfam" id="PF00160">
    <property type="entry name" value="Pro_isomerase"/>
    <property type="match status" value="1"/>
</dbReference>
<dbReference type="PANTHER" id="PTHR45625">
    <property type="entry name" value="PEPTIDYL-PROLYL CIS-TRANS ISOMERASE-RELATED"/>
    <property type="match status" value="1"/>
</dbReference>
<dbReference type="AlphaFoldDB" id="A0A7S2L958"/>
<dbReference type="InterPro" id="IPR024936">
    <property type="entry name" value="Cyclophilin-type_PPIase"/>
</dbReference>
<dbReference type="GO" id="GO:0071013">
    <property type="term" value="C:catalytic step 2 spliceosome"/>
    <property type="evidence" value="ECO:0007669"/>
    <property type="project" value="TreeGrafter"/>
</dbReference>
<dbReference type="Gene3D" id="2.40.100.10">
    <property type="entry name" value="Cyclophilin-like"/>
    <property type="match status" value="1"/>
</dbReference>
<feature type="domain" description="PPIase cyclophilin-type" evidence="5">
    <location>
        <begin position="1"/>
        <end position="109"/>
    </location>
</feature>
<gene>
    <name evidence="6" type="ORF">LDAN0321_LOCUS15733</name>
</gene>
<dbReference type="InterPro" id="IPR002130">
    <property type="entry name" value="Cyclophilin-type_PPIase_dom"/>
</dbReference>
<dbReference type="PRINTS" id="PR00153">
    <property type="entry name" value="CSAPPISMRASE"/>
</dbReference>
<keyword evidence="2 4" id="KW-0697">Rotamase</keyword>
<dbReference type="EMBL" id="HBGY01025490">
    <property type="protein sequence ID" value="CAD9598122.1"/>
    <property type="molecule type" value="Transcribed_RNA"/>
</dbReference>
<accession>A0A7S2L958</accession>
<keyword evidence="3 4" id="KW-0413">Isomerase</keyword>
<proteinExistence type="inferred from homology"/>
<comment type="function">
    <text evidence="4">PPIases accelerate the folding of proteins. It catalyzes the cis-trans isomerization of proline imidic peptide bonds in oligopeptides.</text>
</comment>
<organism evidence="6">
    <name type="scientific">Leptocylindrus danicus</name>
    <dbReference type="NCBI Taxonomy" id="163516"/>
    <lineage>
        <taxon>Eukaryota</taxon>
        <taxon>Sar</taxon>
        <taxon>Stramenopiles</taxon>
        <taxon>Ochrophyta</taxon>
        <taxon>Bacillariophyta</taxon>
        <taxon>Coscinodiscophyceae</taxon>
        <taxon>Chaetocerotophycidae</taxon>
        <taxon>Leptocylindrales</taxon>
        <taxon>Leptocylindraceae</taxon>
        <taxon>Leptocylindrus</taxon>
    </lineage>
</organism>
<sequence>MKNFMIQGGDPAGTGKGGESIWGGHFDDEFHPHNTHNQRGIVSMANKGPNTNRSQFFITYERQPHLNNVYTAFGKVIGGWEVLDQMERLPVQGKKNRPVNPPVIQRVTIHANPLADEGIVYQTKGGPPEKVQ</sequence>
<dbReference type="InterPro" id="IPR029000">
    <property type="entry name" value="Cyclophilin-like_dom_sf"/>
</dbReference>
<dbReference type="PANTHER" id="PTHR45625:SF2">
    <property type="entry name" value="PEPTIDYL-PROLYL CIS-TRANS ISOMERASE-LIKE 3"/>
    <property type="match status" value="1"/>
</dbReference>
<evidence type="ECO:0000313" key="6">
    <source>
        <dbReference type="EMBL" id="CAD9598122.1"/>
    </source>
</evidence>
<evidence type="ECO:0000256" key="3">
    <source>
        <dbReference type="ARBA" id="ARBA00023235"/>
    </source>
</evidence>
<dbReference type="PROSITE" id="PS50072">
    <property type="entry name" value="CSA_PPIASE_2"/>
    <property type="match status" value="1"/>
</dbReference>
<reference evidence="6" key="1">
    <citation type="submission" date="2021-01" db="EMBL/GenBank/DDBJ databases">
        <authorList>
            <person name="Corre E."/>
            <person name="Pelletier E."/>
            <person name="Niang G."/>
            <person name="Scheremetjew M."/>
            <person name="Finn R."/>
            <person name="Kale V."/>
            <person name="Holt S."/>
            <person name="Cochrane G."/>
            <person name="Meng A."/>
            <person name="Brown T."/>
            <person name="Cohen L."/>
        </authorList>
    </citation>
    <scope>NUCLEOTIDE SEQUENCE</scope>
    <source>
        <strain evidence="6">B650</strain>
    </source>
</reference>
<dbReference type="SUPFAM" id="SSF50891">
    <property type="entry name" value="Cyclophilin-like"/>
    <property type="match status" value="1"/>
</dbReference>
<evidence type="ECO:0000256" key="4">
    <source>
        <dbReference type="RuleBase" id="RU363019"/>
    </source>
</evidence>
<dbReference type="PIRSF" id="PIRSF001467">
    <property type="entry name" value="Peptidylpro_ismrse"/>
    <property type="match status" value="1"/>
</dbReference>